<gene>
    <name evidence="1" type="ORF">OUZ56_014933</name>
</gene>
<dbReference type="EMBL" id="JAOYFB010000038">
    <property type="protein sequence ID" value="KAK4025896.1"/>
    <property type="molecule type" value="Genomic_DNA"/>
</dbReference>
<reference evidence="1 2" key="1">
    <citation type="journal article" date="2023" name="Nucleic Acids Res.">
        <title>The hologenome of Daphnia magna reveals possible DNA methylation and microbiome-mediated evolution of the host genome.</title>
        <authorList>
            <person name="Chaturvedi A."/>
            <person name="Li X."/>
            <person name="Dhandapani V."/>
            <person name="Marshall H."/>
            <person name="Kissane S."/>
            <person name="Cuenca-Cambronero M."/>
            <person name="Asole G."/>
            <person name="Calvet F."/>
            <person name="Ruiz-Romero M."/>
            <person name="Marangio P."/>
            <person name="Guigo R."/>
            <person name="Rago D."/>
            <person name="Mirbahai L."/>
            <person name="Eastwood N."/>
            <person name="Colbourne J.K."/>
            <person name="Zhou J."/>
            <person name="Mallon E."/>
            <person name="Orsini L."/>
        </authorList>
    </citation>
    <scope>NUCLEOTIDE SEQUENCE [LARGE SCALE GENOMIC DNA]</scope>
    <source>
        <strain evidence="1">LRV0_1</strain>
    </source>
</reference>
<sequence>MGPYGVAQIYNPVSIVFGLEKTCLAREEPKVSSLLVKIQIFDFRLLSKDGNALPHSSEI</sequence>
<organism evidence="1 2">
    <name type="scientific">Daphnia magna</name>
    <dbReference type="NCBI Taxonomy" id="35525"/>
    <lineage>
        <taxon>Eukaryota</taxon>
        <taxon>Metazoa</taxon>
        <taxon>Ecdysozoa</taxon>
        <taxon>Arthropoda</taxon>
        <taxon>Crustacea</taxon>
        <taxon>Branchiopoda</taxon>
        <taxon>Diplostraca</taxon>
        <taxon>Cladocera</taxon>
        <taxon>Anomopoda</taxon>
        <taxon>Daphniidae</taxon>
        <taxon>Daphnia</taxon>
    </lineage>
</organism>
<keyword evidence="2" id="KW-1185">Reference proteome</keyword>
<comment type="caution">
    <text evidence="1">The sequence shown here is derived from an EMBL/GenBank/DDBJ whole genome shotgun (WGS) entry which is preliminary data.</text>
</comment>
<dbReference type="Proteomes" id="UP001234178">
    <property type="component" value="Unassembled WGS sequence"/>
</dbReference>
<evidence type="ECO:0000313" key="2">
    <source>
        <dbReference type="Proteomes" id="UP001234178"/>
    </source>
</evidence>
<protein>
    <submittedName>
        <fullName evidence="1">Uncharacterized protein</fullName>
    </submittedName>
</protein>
<accession>A0ABR0ALB4</accession>
<name>A0ABR0ALB4_9CRUS</name>
<evidence type="ECO:0000313" key="1">
    <source>
        <dbReference type="EMBL" id="KAK4025896.1"/>
    </source>
</evidence>
<proteinExistence type="predicted"/>